<keyword evidence="3" id="KW-1185">Reference proteome</keyword>
<name>A0A8H5C8T2_9AGAR</name>
<proteinExistence type="predicted"/>
<organism evidence="2 3">
    <name type="scientific">Ephemerocybe angulata</name>
    <dbReference type="NCBI Taxonomy" id="980116"/>
    <lineage>
        <taxon>Eukaryota</taxon>
        <taxon>Fungi</taxon>
        <taxon>Dikarya</taxon>
        <taxon>Basidiomycota</taxon>
        <taxon>Agaricomycotina</taxon>
        <taxon>Agaricomycetes</taxon>
        <taxon>Agaricomycetidae</taxon>
        <taxon>Agaricales</taxon>
        <taxon>Agaricineae</taxon>
        <taxon>Psathyrellaceae</taxon>
        <taxon>Ephemerocybe</taxon>
    </lineage>
</organism>
<dbReference type="AlphaFoldDB" id="A0A8H5C8T2"/>
<reference evidence="2 3" key="1">
    <citation type="journal article" date="2020" name="ISME J.">
        <title>Uncovering the hidden diversity of litter-decomposition mechanisms in mushroom-forming fungi.</title>
        <authorList>
            <person name="Floudas D."/>
            <person name="Bentzer J."/>
            <person name="Ahren D."/>
            <person name="Johansson T."/>
            <person name="Persson P."/>
            <person name="Tunlid A."/>
        </authorList>
    </citation>
    <scope>NUCLEOTIDE SEQUENCE [LARGE SCALE GENOMIC DNA]</scope>
    <source>
        <strain evidence="2 3">CBS 175.51</strain>
    </source>
</reference>
<feature type="region of interest" description="Disordered" evidence="1">
    <location>
        <begin position="1"/>
        <end position="55"/>
    </location>
</feature>
<comment type="caution">
    <text evidence="2">The sequence shown here is derived from an EMBL/GenBank/DDBJ whole genome shotgun (WGS) entry which is preliminary data.</text>
</comment>
<evidence type="ECO:0000256" key="1">
    <source>
        <dbReference type="SAM" id="MobiDB-lite"/>
    </source>
</evidence>
<dbReference type="OrthoDB" id="10327586at2759"/>
<evidence type="ECO:0000313" key="2">
    <source>
        <dbReference type="EMBL" id="KAF5337053.1"/>
    </source>
</evidence>
<sequence length="159" mass="17880">MNGLQSAKLPPARGPHPTLRVDTTFPSRSLPMPAPPEPSASNAAHQPETNPQTSLLLEGSSFGEETRPTVKKLVELVQQNDPHAVYWADLLRGFDRLWDRYNSETNIDNLRETAHFLRMHATFLSRVQEYSLRNGRQDIKDGIAIILRNINQAVSEISV</sequence>
<protein>
    <submittedName>
        <fullName evidence="2">Uncharacterized protein</fullName>
    </submittedName>
</protein>
<dbReference type="EMBL" id="JAACJK010000057">
    <property type="protein sequence ID" value="KAF5337053.1"/>
    <property type="molecule type" value="Genomic_DNA"/>
</dbReference>
<gene>
    <name evidence="2" type="ORF">D9611_003038</name>
</gene>
<evidence type="ECO:0000313" key="3">
    <source>
        <dbReference type="Proteomes" id="UP000541558"/>
    </source>
</evidence>
<dbReference type="Proteomes" id="UP000541558">
    <property type="component" value="Unassembled WGS sequence"/>
</dbReference>
<accession>A0A8H5C8T2</accession>